<dbReference type="RefSeq" id="XP_001317198.1">
    <property type="nucleotide sequence ID" value="XM_001317163.1"/>
</dbReference>
<dbReference type="Proteomes" id="UP000001542">
    <property type="component" value="Unassembled WGS sequence"/>
</dbReference>
<dbReference type="Pfam" id="PF23338">
    <property type="entry name" value="PTHB1_hp"/>
    <property type="match status" value="1"/>
</dbReference>
<feature type="domain" description="PTHB1 platform" evidence="3">
    <location>
        <begin position="468"/>
        <end position="563"/>
    </location>
</feature>
<evidence type="ECO:0000259" key="3">
    <source>
        <dbReference type="Pfam" id="PF23337"/>
    </source>
</evidence>
<dbReference type="InterPro" id="IPR055362">
    <property type="entry name" value="PTHB1_pf_dom"/>
</dbReference>
<dbReference type="InterPro" id="IPR055363">
    <property type="entry name" value="PTHB1_hp_dom"/>
</dbReference>
<reference evidence="5" key="1">
    <citation type="submission" date="2006-10" db="EMBL/GenBank/DDBJ databases">
        <authorList>
            <person name="Amadeo P."/>
            <person name="Zhao Q."/>
            <person name="Wortman J."/>
            <person name="Fraser-Liggett C."/>
            <person name="Carlton J."/>
        </authorList>
    </citation>
    <scope>NUCLEOTIDE SEQUENCE</scope>
    <source>
        <strain evidence="5">G3</strain>
    </source>
</reference>
<reference evidence="5" key="2">
    <citation type="journal article" date="2007" name="Science">
        <title>Draft genome sequence of the sexually transmitted pathogen Trichomonas vaginalis.</title>
        <authorList>
            <person name="Carlton J.M."/>
            <person name="Hirt R.P."/>
            <person name="Silva J.C."/>
            <person name="Delcher A.L."/>
            <person name="Schatz M."/>
            <person name="Zhao Q."/>
            <person name="Wortman J.R."/>
            <person name="Bidwell S.L."/>
            <person name="Alsmark U.C.M."/>
            <person name="Besteiro S."/>
            <person name="Sicheritz-Ponten T."/>
            <person name="Noel C.J."/>
            <person name="Dacks J.B."/>
            <person name="Foster P.G."/>
            <person name="Simillion C."/>
            <person name="Van de Peer Y."/>
            <person name="Miranda-Saavedra D."/>
            <person name="Barton G.J."/>
            <person name="Westrop G.D."/>
            <person name="Mueller S."/>
            <person name="Dessi D."/>
            <person name="Fiori P.L."/>
            <person name="Ren Q."/>
            <person name="Paulsen I."/>
            <person name="Zhang H."/>
            <person name="Bastida-Corcuera F.D."/>
            <person name="Simoes-Barbosa A."/>
            <person name="Brown M.T."/>
            <person name="Hayes R.D."/>
            <person name="Mukherjee M."/>
            <person name="Okumura C.Y."/>
            <person name="Schneider R."/>
            <person name="Smith A.J."/>
            <person name="Vanacova S."/>
            <person name="Villalvazo M."/>
            <person name="Haas B.J."/>
            <person name="Pertea M."/>
            <person name="Feldblyum T.V."/>
            <person name="Utterback T.R."/>
            <person name="Shu C.L."/>
            <person name="Osoegawa K."/>
            <person name="de Jong P.J."/>
            <person name="Hrdy I."/>
            <person name="Horvathova L."/>
            <person name="Zubacova Z."/>
            <person name="Dolezal P."/>
            <person name="Malik S.B."/>
            <person name="Logsdon J.M. Jr."/>
            <person name="Henze K."/>
            <person name="Gupta A."/>
            <person name="Wang C.C."/>
            <person name="Dunne R.L."/>
            <person name="Upcroft J.A."/>
            <person name="Upcroft P."/>
            <person name="White O."/>
            <person name="Salzberg S.L."/>
            <person name="Tang P."/>
            <person name="Chiu C.-H."/>
            <person name="Lee Y.-S."/>
            <person name="Embley T.M."/>
            <person name="Coombs G.H."/>
            <person name="Mottram J.C."/>
            <person name="Tachezy J."/>
            <person name="Fraser-Liggett C.M."/>
            <person name="Johnson P.J."/>
        </authorList>
    </citation>
    <scope>NUCLEOTIDE SEQUENCE [LARGE SCALE GENOMIC DNA]</scope>
    <source>
        <strain evidence="5">G3</strain>
    </source>
</reference>
<dbReference type="STRING" id="5722.A2EQS9"/>
<dbReference type="InParanoid" id="A2EQS9"/>
<dbReference type="GO" id="GO:0016020">
    <property type="term" value="C:membrane"/>
    <property type="evidence" value="ECO:0000318"/>
    <property type="project" value="GO_Central"/>
</dbReference>
<dbReference type="GO" id="GO:0060271">
    <property type="term" value="P:cilium assembly"/>
    <property type="evidence" value="ECO:0000318"/>
    <property type="project" value="GO_Central"/>
</dbReference>
<evidence type="ECO:0000313" key="6">
    <source>
        <dbReference type="Proteomes" id="UP000001542"/>
    </source>
</evidence>
<feature type="domain" description="PTHB1 hairpin" evidence="4">
    <location>
        <begin position="568"/>
        <end position="665"/>
    </location>
</feature>
<evidence type="ECO:0008006" key="7">
    <source>
        <dbReference type="Google" id="ProtNLM"/>
    </source>
</evidence>
<dbReference type="OrthoDB" id="10262646at2759"/>
<dbReference type="AlphaFoldDB" id="A2EQS9"/>
<dbReference type="InterPro" id="IPR026511">
    <property type="entry name" value="PTHB1"/>
</dbReference>
<feature type="domain" description="PTHB1 N-terminal" evidence="2">
    <location>
        <begin position="1"/>
        <end position="335"/>
    </location>
</feature>
<evidence type="ECO:0000256" key="1">
    <source>
        <dbReference type="SAM" id="Coils"/>
    </source>
</evidence>
<dbReference type="PANTHER" id="PTHR20991">
    <property type="entry name" value="PARATHYROID HORMONE-RESPONSIVE B1 GENE"/>
    <property type="match status" value="1"/>
</dbReference>
<dbReference type="InterPro" id="IPR028073">
    <property type="entry name" value="PHTB1_N_dom"/>
</dbReference>
<dbReference type="InterPro" id="IPR036322">
    <property type="entry name" value="WD40_repeat_dom_sf"/>
</dbReference>
<sequence length="748" mass="83998">MFRLRELWQSKIPPNEEFSPDACVSFELGNTPFIATGSFSGTLRFYYPSKADNGIPFTEIKIKNPILQLRYGIFLKPEQYALAVLQPNLITLYSLQITDKTMVTTEIQSSILSHSAFNFIATQIDGLTSPPSIIVQSLDGFLTIITANAADTYPIPHFFLPGPFTYIPLLESFIFAAADYKVICYRKNVIFAKQAAEANEEWSYVIGEQVVSIHAWKRVVKHAGASSFDIGIVGERTLAVLTDNGRLKTLMKHNGNTICSYAYQASPEQNKVCNNLIIGCEDKTLSIYINFKKVWQLSLNVVPISLNVVNIPPNNGLISFMDFEGTLSVGYLGTHESGDLGLPALPRITKEQLKDHMNKVNQRISEIPTADHLQLFVNVSRASPSIIELVFQSNQPELKNVRCYADVPLSINRVEPILVGNMSQEEQTFRMNFVTSLCPASYLSVTLNALFETKEGRNLSKSVKFDIPFELYVKRCEPRVKMPVSAIVYANGEFITLVQAFSNFVLPEKHSFSFVLANGDVVSLSEDSKNKRYRIEAETFDKLAFPLIALQKSLSSTKTTLKYKDAIQINLFNDIVIEHHKLRVKERDLKKKLHESVNELEHVQKALISRYEAATPEPLDDLNSLLSNVTSDLKNLTKMIEENQAELEKLDGRLEAGITTLQTLLLLSNDFEQNKQDLIQNVIPRRCQNMTPGWEECAYAALSYVLEVLTGTKQSTAFGAEAEFLNNVESLTNLFISLVEKLGKVPKK</sequence>
<dbReference type="Pfam" id="PF23337">
    <property type="entry name" value="PTHB1_pf"/>
    <property type="match status" value="1"/>
</dbReference>
<protein>
    <recommendedName>
        <fullName evidence="7">PTHB1 N-terminal domain-containing protein</fullName>
    </recommendedName>
</protein>
<dbReference type="Pfam" id="PF14727">
    <property type="entry name" value="PHTB1_N"/>
    <property type="match status" value="1"/>
</dbReference>
<dbReference type="VEuPathDB" id="TrichDB:TVAG_290450"/>
<dbReference type="eggNOG" id="KOG3679">
    <property type="taxonomic scope" value="Eukaryota"/>
</dbReference>
<dbReference type="VEuPathDB" id="TrichDB:TVAGG3_0243410"/>
<evidence type="ECO:0000259" key="4">
    <source>
        <dbReference type="Pfam" id="PF23338"/>
    </source>
</evidence>
<dbReference type="EMBL" id="DS113460">
    <property type="protein sequence ID" value="EAY04975.1"/>
    <property type="molecule type" value="Genomic_DNA"/>
</dbReference>
<dbReference type="KEGG" id="tva:4762836"/>
<accession>A2EQS9</accession>
<dbReference type="SUPFAM" id="SSF50978">
    <property type="entry name" value="WD40 repeat-like"/>
    <property type="match status" value="1"/>
</dbReference>
<evidence type="ECO:0000313" key="5">
    <source>
        <dbReference type="EMBL" id="EAY04975.1"/>
    </source>
</evidence>
<dbReference type="GO" id="GO:0034464">
    <property type="term" value="C:BBSome"/>
    <property type="evidence" value="ECO:0000318"/>
    <property type="project" value="GO_Central"/>
</dbReference>
<gene>
    <name evidence="5" type="ORF">TVAG_290450</name>
</gene>
<name>A2EQS9_TRIV3</name>
<evidence type="ECO:0000259" key="2">
    <source>
        <dbReference type="Pfam" id="PF14727"/>
    </source>
</evidence>
<organism evidence="5 6">
    <name type="scientific">Trichomonas vaginalis (strain ATCC PRA-98 / G3)</name>
    <dbReference type="NCBI Taxonomy" id="412133"/>
    <lineage>
        <taxon>Eukaryota</taxon>
        <taxon>Metamonada</taxon>
        <taxon>Parabasalia</taxon>
        <taxon>Trichomonadida</taxon>
        <taxon>Trichomonadidae</taxon>
        <taxon>Trichomonas</taxon>
    </lineage>
</organism>
<dbReference type="SMR" id="A2EQS9"/>
<keyword evidence="6" id="KW-1185">Reference proteome</keyword>
<keyword evidence="1" id="KW-0175">Coiled coil</keyword>
<dbReference type="PANTHER" id="PTHR20991:SF0">
    <property type="entry name" value="PROTEIN PTHB1"/>
    <property type="match status" value="1"/>
</dbReference>
<feature type="coiled-coil region" evidence="1">
    <location>
        <begin position="619"/>
        <end position="653"/>
    </location>
</feature>
<proteinExistence type="predicted"/>